<comment type="similarity">
    <text evidence="2">Belongs to the major facilitator superfamily. Organophosphate:Pi antiporter (OPA) (TC 2.A.1.4) family.</text>
</comment>
<dbReference type="AlphaFoldDB" id="A0AAU9JGE4"/>
<feature type="transmembrane region" description="Helical" evidence="8">
    <location>
        <begin position="46"/>
        <end position="68"/>
    </location>
</feature>
<sequence length="431" mass="46871">MGVLVKYQFVIFLLCFICTVSRHALLEGWAMALPHVHSDLHFSTTWIGAIDMLFLFMYALGNMIAGAIGDSYSRVLVVSLGLIVSSGFWGIVWILIMSSIDQPPIYLIFFGIMGCLQGGIYPGTVVIMGNWFAKESRGKILGIWSSCAAVGNILGSQFSAAAMSLGFSWKEYLIVLIANLCLVGCIFWVFAKDSAGVNPNIPKKKRISAIQALKIPKVIPYALTFSCLKMLNYGLLMWLPYFLKTDQDLREEIVAALTGLFDIGGVIGSVTLGWISDKYLDRVITAMIACLIPIPGLGIFRSITPDVYWMFFIVIPILGFALGGGTAFISAVVAADLGQDQADQPEESKSTIAGIMDGAGGFGAGLGQIIIGGLQNISWSAVFIYMIFVGCLALFSISPLVVKYIRKRKTEKLVELDDKQENSIQVSLSVD</sequence>
<feature type="domain" description="Major facilitator superfamily (MFS) profile" evidence="9">
    <location>
        <begin position="7"/>
        <end position="410"/>
    </location>
</feature>
<keyword evidence="3" id="KW-0813">Transport</keyword>
<organism evidence="10 11">
    <name type="scientific">Blepharisma stoltei</name>
    <dbReference type="NCBI Taxonomy" id="1481888"/>
    <lineage>
        <taxon>Eukaryota</taxon>
        <taxon>Sar</taxon>
        <taxon>Alveolata</taxon>
        <taxon>Ciliophora</taxon>
        <taxon>Postciliodesmatophora</taxon>
        <taxon>Heterotrichea</taxon>
        <taxon>Heterotrichida</taxon>
        <taxon>Blepharismidae</taxon>
        <taxon>Blepharisma</taxon>
    </lineage>
</organism>
<dbReference type="Gene3D" id="1.20.1250.20">
    <property type="entry name" value="MFS general substrate transporter like domains"/>
    <property type="match status" value="2"/>
</dbReference>
<dbReference type="PROSITE" id="PS50850">
    <property type="entry name" value="MFS"/>
    <property type="match status" value="1"/>
</dbReference>
<dbReference type="InterPro" id="IPR011701">
    <property type="entry name" value="MFS"/>
</dbReference>
<feature type="transmembrane region" description="Helical" evidence="8">
    <location>
        <begin position="75"/>
        <end position="100"/>
    </location>
</feature>
<accession>A0AAU9JGE4</accession>
<feature type="transmembrane region" description="Helical" evidence="8">
    <location>
        <begin position="106"/>
        <end position="128"/>
    </location>
</feature>
<dbReference type="Proteomes" id="UP001162131">
    <property type="component" value="Unassembled WGS sequence"/>
</dbReference>
<evidence type="ECO:0000313" key="11">
    <source>
        <dbReference type="Proteomes" id="UP001162131"/>
    </source>
</evidence>
<gene>
    <name evidence="10" type="ORF">BSTOLATCC_MIC43160</name>
</gene>
<feature type="transmembrane region" description="Helical" evidence="8">
    <location>
        <begin position="7"/>
        <end position="26"/>
    </location>
</feature>
<evidence type="ECO:0000256" key="1">
    <source>
        <dbReference type="ARBA" id="ARBA00004141"/>
    </source>
</evidence>
<reference evidence="10" key="1">
    <citation type="submission" date="2021-09" db="EMBL/GenBank/DDBJ databases">
        <authorList>
            <consortium name="AG Swart"/>
            <person name="Singh M."/>
            <person name="Singh A."/>
            <person name="Seah K."/>
            <person name="Emmerich C."/>
        </authorList>
    </citation>
    <scope>NUCLEOTIDE SEQUENCE</scope>
    <source>
        <strain evidence="10">ATCC30299</strain>
    </source>
</reference>
<dbReference type="EMBL" id="CAJZBQ010000043">
    <property type="protein sequence ID" value="CAG9327116.1"/>
    <property type="molecule type" value="Genomic_DNA"/>
</dbReference>
<dbReference type="Pfam" id="PF07690">
    <property type="entry name" value="MFS_1"/>
    <property type="match status" value="1"/>
</dbReference>
<dbReference type="InterPro" id="IPR000849">
    <property type="entry name" value="Sugar_P_transporter"/>
</dbReference>
<feature type="transmembrane region" description="Helical" evidence="8">
    <location>
        <begin position="172"/>
        <end position="191"/>
    </location>
</feature>
<dbReference type="GO" id="GO:0005789">
    <property type="term" value="C:endoplasmic reticulum membrane"/>
    <property type="evidence" value="ECO:0007669"/>
    <property type="project" value="TreeGrafter"/>
</dbReference>
<evidence type="ECO:0000256" key="6">
    <source>
        <dbReference type="ARBA" id="ARBA00022989"/>
    </source>
</evidence>
<dbReference type="InterPro" id="IPR036259">
    <property type="entry name" value="MFS_trans_sf"/>
</dbReference>
<evidence type="ECO:0000256" key="8">
    <source>
        <dbReference type="SAM" id="Phobius"/>
    </source>
</evidence>
<comment type="subcellular location">
    <subcellularLocation>
        <location evidence="1">Membrane</location>
        <topology evidence="1">Multi-pass membrane protein</topology>
    </subcellularLocation>
</comment>
<dbReference type="InterPro" id="IPR020846">
    <property type="entry name" value="MFS_dom"/>
</dbReference>
<keyword evidence="5 8" id="KW-0812">Transmembrane</keyword>
<feature type="transmembrane region" description="Helical" evidence="8">
    <location>
        <begin position="218"/>
        <end position="241"/>
    </location>
</feature>
<evidence type="ECO:0000256" key="4">
    <source>
        <dbReference type="ARBA" id="ARBA00022597"/>
    </source>
</evidence>
<evidence type="ECO:0000256" key="2">
    <source>
        <dbReference type="ARBA" id="ARBA00009598"/>
    </source>
</evidence>
<evidence type="ECO:0000259" key="9">
    <source>
        <dbReference type="PROSITE" id="PS50850"/>
    </source>
</evidence>
<evidence type="ECO:0000256" key="7">
    <source>
        <dbReference type="ARBA" id="ARBA00023136"/>
    </source>
</evidence>
<feature type="transmembrane region" description="Helical" evidence="8">
    <location>
        <begin position="253"/>
        <end position="276"/>
    </location>
</feature>
<keyword evidence="11" id="KW-1185">Reference proteome</keyword>
<evidence type="ECO:0000313" key="10">
    <source>
        <dbReference type="EMBL" id="CAG9327116.1"/>
    </source>
</evidence>
<dbReference type="PIRSF" id="PIRSF002808">
    <property type="entry name" value="Hexose_phosphate_transp"/>
    <property type="match status" value="1"/>
</dbReference>
<evidence type="ECO:0000256" key="5">
    <source>
        <dbReference type="ARBA" id="ARBA00022692"/>
    </source>
</evidence>
<dbReference type="SUPFAM" id="SSF103473">
    <property type="entry name" value="MFS general substrate transporter"/>
    <property type="match status" value="1"/>
</dbReference>
<comment type="caution">
    <text evidence="10">The sequence shown here is derived from an EMBL/GenBank/DDBJ whole genome shotgun (WGS) entry which is preliminary data.</text>
</comment>
<feature type="transmembrane region" description="Helical" evidence="8">
    <location>
        <begin position="377"/>
        <end position="402"/>
    </location>
</feature>
<proteinExistence type="inferred from homology"/>
<dbReference type="PANTHER" id="PTHR43184">
    <property type="entry name" value="MAJOR FACILITATOR SUPERFAMILY TRANSPORTER 16, ISOFORM B"/>
    <property type="match status" value="1"/>
</dbReference>
<feature type="transmembrane region" description="Helical" evidence="8">
    <location>
        <begin position="283"/>
        <end position="303"/>
    </location>
</feature>
<name>A0AAU9JGE4_9CILI</name>
<keyword evidence="7 8" id="KW-0472">Membrane</keyword>
<dbReference type="GO" id="GO:0022857">
    <property type="term" value="F:transmembrane transporter activity"/>
    <property type="evidence" value="ECO:0007669"/>
    <property type="project" value="InterPro"/>
</dbReference>
<keyword evidence="6 8" id="KW-1133">Transmembrane helix</keyword>
<dbReference type="PANTHER" id="PTHR43184:SF12">
    <property type="entry name" value="SUGAR PHOSPHATE EXCHANGER 3"/>
    <property type="match status" value="1"/>
</dbReference>
<feature type="transmembrane region" description="Helical" evidence="8">
    <location>
        <begin position="140"/>
        <end position="160"/>
    </location>
</feature>
<keyword evidence="4" id="KW-0762">Sugar transport</keyword>
<protein>
    <recommendedName>
        <fullName evidence="9">Major facilitator superfamily (MFS) profile domain-containing protein</fullName>
    </recommendedName>
</protein>
<evidence type="ECO:0000256" key="3">
    <source>
        <dbReference type="ARBA" id="ARBA00022448"/>
    </source>
</evidence>
<feature type="transmembrane region" description="Helical" evidence="8">
    <location>
        <begin position="309"/>
        <end position="338"/>
    </location>
</feature>
<feature type="transmembrane region" description="Helical" evidence="8">
    <location>
        <begin position="350"/>
        <end position="371"/>
    </location>
</feature>